<dbReference type="Proteomes" id="UP000215914">
    <property type="component" value="Chromosome 1"/>
</dbReference>
<reference evidence="3 5" key="1">
    <citation type="journal article" date="2017" name="Nature">
        <title>The sunflower genome provides insights into oil metabolism, flowering and Asterid evolution.</title>
        <authorList>
            <person name="Badouin H."/>
            <person name="Gouzy J."/>
            <person name="Grassa C.J."/>
            <person name="Murat F."/>
            <person name="Staton S.E."/>
            <person name="Cottret L."/>
            <person name="Lelandais-Briere C."/>
            <person name="Owens G.L."/>
            <person name="Carrere S."/>
            <person name="Mayjonade B."/>
            <person name="Legrand L."/>
            <person name="Gill N."/>
            <person name="Kane N.C."/>
            <person name="Bowers J.E."/>
            <person name="Hubner S."/>
            <person name="Bellec A."/>
            <person name="Berard A."/>
            <person name="Berges H."/>
            <person name="Blanchet N."/>
            <person name="Boniface M.C."/>
            <person name="Brunel D."/>
            <person name="Catrice O."/>
            <person name="Chaidir N."/>
            <person name="Claudel C."/>
            <person name="Donnadieu C."/>
            <person name="Faraut T."/>
            <person name="Fievet G."/>
            <person name="Helmstetter N."/>
            <person name="King M."/>
            <person name="Knapp S.J."/>
            <person name="Lai Z."/>
            <person name="Le Paslier M.C."/>
            <person name="Lippi Y."/>
            <person name="Lorenzon L."/>
            <person name="Mandel J.R."/>
            <person name="Marage G."/>
            <person name="Marchand G."/>
            <person name="Marquand E."/>
            <person name="Bret-Mestries E."/>
            <person name="Morien E."/>
            <person name="Nambeesan S."/>
            <person name="Nguyen T."/>
            <person name="Pegot-Espagnet P."/>
            <person name="Pouilly N."/>
            <person name="Raftis F."/>
            <person name="Sallet E."/>
            <person name="Schiex T."/>
            <person name="Thomas J."/>
            <person name="Vandecasteele C."/>
            <person name="Vares D."/>
            <person name="Vear F."/>
            <person name="Vautrin S."/>
            <person name="Crespi M."/>
            <person name="Mangin B."/>
            <person name="Burke J.M."/>
            <person name="Salse J."/>
            <person name="Munos S."/>
            <person name="Vincourt P."/>
            <person name="Rieseberg L.H."/>
            <person name="Langlade N.B."/>
        </authorList>
    </citation>
    <scope>NUCLEOTIDE SEQUENCE [LARGE SCALE GENOMIC DNA]</scope>
    <source>
        <strain evidence="5">cv. SF193</strain>
        <tissue evidence="3">Leaves</tissue>
    </source>
</reference>
<dbReference type="Gramene" id="mRNA:HanXRQr2_Chr01g0024851">
    <property type="protein sequence ID" value="mRNA:HanXRQr2_Chr01g0024851"/>
    <property type="gene ID" value="HanXRQr2_Chr01g0024851"/>
</dbReference>
<keyword evidence="2" id="KW-0812">Transmembrane</keyword>
<feature type="transmembrane region" description="Helical" evidence="2">
    <location>
        <begin position="62"/>
        <end position="81"/>
    </location>
</feature>
<dbReference type="FunCoup" id="A0A251VPW5">
    <property type="interactions" value="2446"/>
</dbReference>
<reference evidence="3" key="3">
    <citation type="submission" date="2020-06" db="EMBL/GenBank/DDBJ databases">
        <title>Helianthus annuus Genome sequencing and assembly Release 2.</title>
        <authorList>
            <person name="Gouzy J."/>
            <person name="Langlade N."/>
            <person name="Munos S."/>
        </authorList>
    </citation>
    <scope>NUCLEOTIDE SEQUENCE</scope>
    <source>
        <tissue evidence="3">Leaves</tissue>
    </source>
</reference>
<dbReference type="InParanoid" id="A0A251VPW5"/>
<organism evidence="4 5">
    <name type="scientific">Helianthus annuus</name>
    <name type="common">Common sunflower</name>
    <dbReference type="NCBI Taxonomy" id="4232"/>
    <lineage>
        <taxon>Eukaryota</taxon>
        <taxon>Viridiplantae</taxon>
        <taxon>Streptophyta</taxon>
        <taxon>Embryophyta</taxon>
        <taxon>Tracheophyta</taxon>
        <taxon>Spermatophyta</taxon>
        <taxon>Magnoliopsida</taxon>
        <taxon>eudicotyledons</taxon>
        <taxon>Gunneridae</taxon>
        <taxon>Pentapetalae</taxon>
        <taxon>asterids</taxon>
        <taxon>campanulids</taxon>
        <taxon>Asterales</taxon>
        <taxon>Asteraceae</taxon>
        <taxon>Asteroideae</taxon>
        <taxon>Heliantheae alliance</taxon>
        <taxon>Heliantheae</taxon>
        <taxon>Helianthus</taxon>
    </lineage>
</organism>
<feature type="region of interest" description="Disordered" evidence="1">
    <location>
        <begin position="102"/>
        <end position="137"/>
    </location>
</feature>
<dbReference type="GO" id="GO:0010190">
    <property type="term" value="P:cytochrome b6f complex assembly"/>
    <property type="evidence" value="ECO:0007669"/>
    <property type="project" value="EnsemblPlants"/>
</dbReference>
<dbReference type="PANTHER" id="PTHR37753:SF1">
    <property type="entry name" value="OS01G0940600 PROTEIN"/>
    <property type="match status" value="1"/>
</dbReference>
<keyword evidence="5" id="KW-1185">Reference proteome</keyword>
<keyword evidence="2" id="KW-0472">Membrane</keyword>
<keyword evidence="2" id="KW-1133">Transmembrane helix</keyword>
<dbReference type="GO" id="GO:0042651">
    <property type="term" value="C:thylakoid membrane"/>
    <property type="evidence" value="ECO:0007669"/>
    <property type="project" value="EnsemblPlants"/>
</dbReference>
<evidence type="ECO:0000313" key="5">
    <source>
        <dbReference type="Proteomes" id="UP000215914"/>
    </source>
</evidence>
<evidence type="ECO:0008006" key="6">
    <source>
        <dbReference type="Google" id="ProtNLM"/>
    </source>
</evidence>
<dbReference type="PANTHER" id="PTHR37753">
    <property type="entry name" value="OS01G0940600 PROTEIN"/>
    <property type="match status" value="1"/>
</dbReference>
<evidence type="ECO:0000256" key="1">
    <source>
        <dbReference type="SAM" id="MobiDB-lite"/>
    </source>
</evidence>
<dbReference type="EMBL" id="MNCJ02000316">
    <property type="protein sequence ID" value="KAF5822301.1"/>
    <property type="molecule type" value="Genomic_DNA"/>
</dbReference>
<evidence type="ECO:0000313" key="4">
    <source>
        <dbReference type="EMBL" id="OTG37627.1"/>
    </source>
</evidence>
<sequence length="137" mass="15340">MVMASFTLTPNSSSSSSLLRLHSSTAWQIAPVSPSYLQQSSWRRNKGSLVVTRAGAPGATTYLFAFLFPLSLLAVTIFTAIQISDKLDRDFYQELEVNQSILEGEDEDEDVNPAYEEPPTQQRTRNRPKREAEITGR</sequence>
<dbReference type="AlphaFoldDB" id="A0A251VPW5"/>
<dbReference type="STRING" id="4232.A0A251VPW5"/>
<dbReference type="OMA" id="MVMASFT"/>
<name>A0A251VPW5_HELAN</name>
<protein>
    <recommendedName>
        <fullName evidence="6">High chlorophyll fluorescence 153</fullName>
    </recommendedName>
</protein>
<reference evidence="4" key="2">
    <citation type="submission" date="2017-02" db="EMBL/GenBank/DDBJ databases">
        <title>Sunflower complete genome.</title>
        <authorList>
            <person name="Langlade N."/>
            <person name="Munos S."/>
        </authorList>
    </citation>
    <scope>NUCLEOTIDE SEQUENCE [LARGE SCALE GENOMIC DNA]</scope>
    <source>
        <tissue evidence="4">Leaves</tissue>
    </source>
</reference>
<accession>A0A251VPW5</accession>
<evidence type="ECO:0000313" key="3">
    <source>
        <dbReference type="EMBL" id="KAF5822301.1"/>
    </source>
</evidence>
<dbReference type="EMBL" id="CM007890">
    <property type="protein sequence ID" value="OTG37627.1"/>
    <property type="molecule type" value="Genomic_DNA"/>
</dbReference>
<gene>
    <name evidence="4" type="ORF">HannXRQ_Chr01g0020861</name>
    <name evidence="3" type="ORF">HanXRQr2_Chr01g0024851</name>
</gene>
<proteinExistence type="predicted"/>
<evidence type="ECO:0000256" key="2">
    <source>
        <dbReference type="SAM" id="Phobius"/>
    </source>
</evidence>